<gene>
    <name evidence="2" type="ORF">QJ522_05500</name>
</gene>
<proteinExistence type="predicted"/>
<comment type="caution">
    <text evidence="2">The sequence shown here is derived from an EMBL/GenBank/DDBJ whole genome shotgun (WGS) entry which is preliminary data.</text>
</comment>
<dbReference type="RefSeq" id="WP_349243901.1">
    <property type="nucleotide sequence ID" value="NZ_JASCXX010000005.1"/>
</dbReference>
<dbReference type="SUPFAM" id="SSF52507">
    <property type="entry name" value="Homo-oligomeric flavin-containing Cys decarboxylases, HFCD"/>
    <property type="match status" value="1"/>
</dbReference>
<evidence type="ECO:0000259" key="1">
    <source>
        <dbReference type="Pfam" id="PF02441"/>
    </source>
</evidence>
<dbReference type="Proteomes" id="UP001431776">
    <property type="component" value="Unassembled WGS sequence"/>
</dbReference>
<dbReference type="PANTHER" id="PTHR14359:SF6">
    <property type="entry name" value="PHOSPHOPANTOTHENOYLCYSTEINE DECARBOXYLASE"/>
    <property type="match status" value="1"/>
</dbReference>
<keyword evidence="3" id="KW-1185">Reference proteome</keyword>
<dbReference type="InterPro" id="IPR036551">
    <property type="entry name" value="Flavin_trans-like"/>
</dbReference>
<name>A0AAW6TV36_9BACT</name>
<dbReference type="GO" id="GO:0071513">
    <property type="term" value="C:phosphopantothenoylcysteine decarboxylase complex"/>
    <property type="evidence" value="ECO:0007669"/>
    <property type="project" value="TreeGrafter"/>
</dbReference>
<dbReference type="GO" id="GO:0004633">
    <property type="term" value="F:phosphopantothenoylcysteine decarboxylase activity"/>
    <property type="evidence" value="ECO:0007669"/>
    <property type="project" value="TreeGrafter"/>
</dbReference>
<protein>
    <submittedName>
        <fullName evidence="2">Flavoprotein</fullName>
    </submittedName>
</protein>
<feature type="domain" description="Flavoprotein" evidence="1">
    <location>
        <begin position="6"/>
        <end position="176"/>
    </location>
</feature>
<dbReference type="Gene3D" id="3.40.50.1950">
    <property type="entry name" value="Flavin prenyltransferase-like"/>
    <property type="match status" value="1"/>
</dbReference>
<dbReference type="AlphaFoldDB" id="A0AAW6TV36"/>
<dbReference type="PANTHER" id="PTHR14359">
    <property type="entry name" value="HOMO-OLIGOMERIC FLAVIN CONTAINING CYS DECARBOXYLASE FAMILY"/>
    <property type="match status" value="1"/>
</dbReference>
<evidence type="ECO:0000313" key="3">
    <source>
        <dbReference type="Proteomes" id="UP001431776"/>
    </source>
</evidence>
<dbReference type="InterPro" id="IPR003382">
    <property type="entry name" value="Flavoprotein"/>
</dbReference>
<organism evidence="2 3">
    <name type="scientific">Anaerobaca lacustris</name>
    <dbReference type="NCBI Taxonomy" id="3044600"/>
    <lineage>
        <taxon>Bacteria</taxon>
        <taxon>Pseudomonadati</taxon>
        <taxon>Planctomycetota</taxon>
        <taxon>Phycisphaerae</taxon>
        <taxon>Sedimentisphaerales</taxon>
        <taxon>Anaerobacaceae</taxon>
        <taxon>Anaerobaca</taxon>
    </lineage>
</organism>
<dbReference type="GO" id="GO:0015937">
    <property type="term" value="P:coenzyme A biosynthetic process"/>
    <property type="evidence" value="ECO:0007669"/>
    <property type="project" value="TreeGrafter"/>
</dbReference>
<dbReference type="Pfam" id="PF02441">
    <property type="entry name" value="Flavoprotein"/>
    <property type="match status" value="1"/>
</dbReference>
<dbReference type="GO" id="GO:0010181">
    <property type="term" value="F:FMN binding"/>
    <property type="evidence" value="ECO:0007669"/>
    <property type="project" value="TreeGrafter"/>
</dbReference>
<dbReference type="EMBL" id="JASCXX010000005">
    <property type="protein sequence ID" value="MDI6448490.1"/>
    <property type="molecule type" value="Genomic_DNA"/>
</dbReference>
<evidence type="ECO:0000313" key="2">
    <source>
        <dbReference type="EMBL" id="MDI6448490.1"/>
    </source>
</evidence>
<reference evidence="2" key="1">
    <citation type="submission" date="2023-05" db="EMBL/GenBank/DDBJ databases">
        <title>Anaerotaeda fermentans gen. nov., sp. nov., a novel anaerobic planctomycete of the new family within the order Sedimentisphaerales isolated from Taman Peninsula, Russia.</title>
        <authorList>
            <person name="Khomyakova M.A."/>
            <person name="Merkel A.Y."/>
            <person name="Slobodkin A.I."/>
        </authorList>
    </citation>
    <scope>NUCLEOTIDE SEQUENCE</scope>
    <source>
        <strain evidence="2">M17dextr</strain>
    </source>
</reference>
<sequence>MVETRNILLGVTGGVAAYKAVDLASKLTASGAAVRTVMTEGACRFVGPKSFEAVTRAPVFTTLWSAAEKHSSAHIALADWADLVVVAPATANILGKVAHGICDDLLSVTLCACWGTPMLFAPAMNSRMWANPIVQANVATLTKLGFRMVGPATGRLACGTEGAGRMAEPSEIIAAIEALTDNNQ</sequence>
<accession>A0AAW6TV36</accession>